<feature type="chain" id="PRO_5025388887" evidence="6">
    <location>
        <begin position="19"/>
        <end position="255"/>
    </location>
</feature>
<dbReference type="InterPro" id="IPR018114">
    <property type="entry name" value="TRYPSIN_HIS"/>
</dbReference>
<name>A0A6A6SFJ4_9PLEO</name>
<keyword evidence="4" id="KW-1015">Disulfide bond</keyword>
<accession>A0A6A6SFJ4</accession>
<keyword evidence="3 5" id="KW-0720">Serine protease</keyword>
<sequence>MGLKSLFVALAAPALTLAAALPEDFSTLIVGGVAASAGDFPFIVSLQQSGSHFCGGILLNANTVLSAGHCGAAVSASSTTVRAGSLSRTSGGTLVKVSKITVHPSFNSNTYDSDVAIFKLATSIPTSSTISYATLPAANSDPATGAVLTVAGWGTTSSGGSTLPTNLLKVDVPVISRTECRADYGTSAVTTNMFCAGLAAGGKDSCQGDSGGPIVDSSKVLQGTVSWGEGCAGANAPGVYARVSTLLTFINANLS</sequence>
<keyword evidence="6" id="KW-0732">Signal</keyword>
<feature type="signal peptide" evidence="6">
    <location>
        <begin position="1"/>
        <end position="18"/>
    </location>
</feature>
<dbReference type="InterPro" id="IPR033116">
    <property type="entry name" value="TRYPSIN_SER"/>
</dbReference>
<evidence type="ECO:0000313" key="8">
    <source>
        <dbReference type="EMBL" id="KAF2646320.1"/>
    </source>
</evidence>
<keyword evidence="2 5" id="KW-0378">Hydrolase</keyword>
<keyword evidence="9" id="KW-1185">Reference proteome</keyword>
<organism evidence="8 9">
    <name type="scientific">Massarina eburnea CBS 473.64</name>
    <dbReference type="NCBI Taxonomy" id="1395130"/>
    <lineage>
        <taxon>Eukaryota</taxon>
        <taxon>Fungi</taxon>
        <taxon>Dikarya</taxon>
        <taxon>Ascomycota</taxon>
        <taxon>Pezizomycotina</taxon>
        <taxon>Dothideomycetes</taxon>
        <taxon>Pleosporomycetidae</taxon>
        <taxon>Pleosporales</taxon>
        <taxon>Massarineae</taxon>
        <taxon>Massarinaceae</taxon>
        <taxon>Massarina</taxon>
    </lineage>
</organism>
<evidence type="ECO:0000256" key="2">
    <source>
        <dbReference type="ARBA" id="ARBA00022801"/>
    </source>
</evidence>
<dbReference type="GO" id="GO:0004252">
    <property type="term" value="F:serine-type endopeptidase activity"/>
    <property type="evidence" value="ECO:0007669"/>
    <property type="project" value="InterPro"/>
</dbReference>
<dbReference type="FunFam" id="2.40.10.10:FF:000077">
    <property type="entry name" value="Predicted protein"/>
    <property type="match status" value="1"/>
</dbReference>
<evidence type="ECO:0000256" key="6">
    <source>
        <dbReference type="SAM" id="SignalP"/>
    </source>
</evidence>
<dbReference type="PANTHER" id="PTHR24252:SF7">
    <property type="entry name" value="HYALIN"/>
    <property type="match status" value="1"/>
</dbReference>
<proteinExistence type="predicted"/>
<evidence type="ECO:0000256" key="5">
    <source>
        <dbReference type="RuleBase" id="RU363034"/>
    </source>
</evidence>
<evidence type="ECO:0000256" key="3">
    <source>
        <dbReference type="ARBA" id="ARBA00022825"/>
    </source>
</evidence>
<dbReference type="OrthoDB" id="6380398at2759"/>
<dbReference type="InterPro" id="IPR009003">
    <property type="entry name" value="Peptidase_S1_PA"/>
</dbReference>
<reference evidence="8" key="1">
    <citation type="journal article" date="2020" name="Stud. Mycol.">
        <title>101 Dothideomycetes genomes: a test case for predicting lifestyles and emergence of pathogens.</title>
        <authorList>
            <person name="Haridas S."/>
            <person name="Albert R."/>
            <person name="Binder M."/>
            <person name="Bloem J."/>
            <person name="Labutti K."/>
            <person name="Salamov A."/>
            <person name="Andreopoulos B."/>
            <person name="Baker S."/>
            <person name="Barry K."/>
            <person name="Bills G."/>
            <person name="Bluhm B."/>
            <person name="Cannon C."/>
            <person name="Castanera R."/>
            <person name="Culley D."/>
            <person name="Daum C."/>
            <person name="Ezra D."/>
            <person name="Gonzalez J."/>
            <person name="Henrissat B."/>
            <person name="Kuo A."/>
            <person name="Liang C."/>
            <person name="Lipzen A."/>
            <person name="Lutzoni F."/>
            <person name="Magnuson J."/>
            <person name="Mondo S."/>
            <person name="Nolan M."/>
            <person name="Ohm R."/>
            <person name="Pangilinan J."/>
            <person name="Park H.-J."/>
            <person name="Ramirez L."/>
            <person name="Alfaro M."/>
            <person name="Sun H."/>
            <person name="Tritt A."/>
            <person name="Yoshinaga Y."/>
            <person name="Zwiers L.-H."/>
            <person name="Turgeon B."/>
            <person name="Goodwin S."/>
            <person name="Spatafora J."/>
            <person name="Crous P."/>
            <person name="Grigoriev I."/>
        </authorList>
    </citation>
    <scope>NUCLEOTIDE SEQUENCE</scope>
    <source>
        <strain evidence="8">CBS 473.64</strain>
    </source>
</reference>
<dbReference type="PROSITE" id="PS00134">
    <property type="entry name" value="TRYPSIN_HIS"/>
    <property type="match status" value="1"/>
</dbReference>
<dbReference type="SUPFAM" id="SSF50494">
    <property type="entry name" value="Trypsin-like serine proteases"/>
    <property type="match status" value="1"/>
</dbReference>
<dbReference type="InterPro" id="IPR001254">
    <property type="entry name" value="Trypsin_dom"/>
</dbReference>
<gene>
    <name evidence="8" type="ORF">P280DRAFT_494750</name>
</gene>
<dbReference type="AlphaFoldDB" id="A0A6A6SFJ4"/>
<dbReference type="PROSITE" id="PS50240">
    <property type="entry name" value="TRYPSIN_DOM"/>
    <property type="match status" value="1"/>
</dbReference>
<keyword evidence="1 5" id="KW-0645">Protease</keyword>
<dbReference type="SMART" id="SM00020">
    <property type="entry name" value="Tryp_SPc"/>
    <property type="match status" value="1"/>
</dbReference>
<dbReference type="CDD" id="cd00190">
    <property type="entry name" value="Tryp_SPc"/>
    <property type="match status" value="1"/>
</dbReference>
<dbReference type="PROSITE" id="PS00135">
    <property type="entry name" value="TRYPSIN_SER"/>
    <property type="match status" value="1"/>
</dbReference>
<evidence type="ECO:0000313" key="9">
    <source>
        <dbReference type="Proteomes" id="UP000799753"/>
    </source>
</evidence>
<evidence type="ECO:0000256" key="1">
    <source>
        <dbReference type="ARBA" id="ARBA00022670"/>
    </source>
</evidence>
<dbReference type="Pfam" id="PF00089">
    <property type="entry name" value="Trypsin"/>
    <property type="match status" value="1"/>
</dbReference>
<dbReference type="Gene3D" id="2.40.10.10">
    <property type="entry name" value="Trypsin-like serine proteases"/>
    <property type="match status" value="2"/>
</dbReference>
<evidence type="ECO:0000259" key="7">
    <source>
        <dbReference type="PROSITE" id="PS50240"/>
    </source>
</evidence>
<dbReference type="InterPro" id="IPR043504">
    <property type="entry name" value="Peptidase_S1_PA_chymotrypsin"/>
</dbReference>
<dbReference type="Proteomes" id="UP000799753">
    <property type="component" value="Unassembled WGS sequence"/>
</dbReference>
<protein>
    <submittedName>
        <fullName evidence="8">Insect inhibitor with A fungal trypsin</fullName>
    </submittedName>
</protein>
<feature type="domain" description="Peptidase S1" evidence="7">
    <location>
        <begin position="29"/>
        <end position="255"/>
    </location>
</feature>
<dbReference type="EMBL" id="MU006776">
    <property type="protein sequence ID" value="KAF2646320.1"/>
    <property type="molecule type" value="Genomic_DNA"/>
</dbReference>
<dbReference type="PANTHER" id="PTHR24252">
    <property type="entry name" value="ACROSIN-RELATED"/>
    <property type="match status" value="1"/>
</dbReference>
<evidence type="ECO:0000256" key="4">
    <source>
        <dbReference type="ARBA" id="ARBA00023157"/>
    </source>
</evidence>
<dbReference type="PRINTS" id="PR00722">
    <property type="entry name" value="CHYMOTRYPSIN"/>
</dbReference>
<dbReference type="GO" id="GO:0006508">
    <property type="term" value="P:proteolysis"/>
    <property type="evidence" value="ECO:0007669"/>
    <property type="project" value="UniProtKB-KW"/>
</dbReference>
<dbReference type="InterPro" id="IPR001314">
    <property type="entry name" value="Peptidase_S1A"/>
</dbReference>